<dbReference type="PRINTS" id="PR01490">
    <property type="entry name" value="RTXTOXIND"/>
</dbReference>
<keyword evidence="10" id="KW-0175">Coiled coil</keyword>
<keyword evidence="5 9" id="KW-0997">Cell inner membrane</keyword>
<feature type="domain" description="AprE-like beta-barrel" evidence="12">
    <location>
        <begin position="361"/>
        <end position="463"/>
    </location>
</feature>
<keyword evidence="7 9" id="KW-1133">Transmembrane helix</keyword>
<comment type="similarity">
    <text evidence="2 9">Belongs to the membrane fusion protein (MFP) (TC 8.A.1) family.</text>
</comment>
<sequence length="486" mass="53700">MTAWVADRFPTLAKHWAVLRVSWGMQNEADRNKRPISDHEFLPAALEIMEKPPSPGLRMLLLMTCAFFTIALIWSVMGSVDVVAVASGKIIPSSKVKTIQPMEIGSVRAIHVSNGQHVEEGQLLVELDPTLATADEAQARQNLQTSKLVQARNAALLAYLDGRPSAFVAPDDAPASAVMVEEQFIRASIAEYEAQVASLREQIAQRAAELTSAEVEINKLELTLPLVDQSLEGRRLLTKQGNFARLKLLEYEQQRIEHVQNIDVHRANAARARAAMIALESEIRKLRETFGKTAMTELVQARDKAQLAAEELRKTTRRREFLQLRAPVAGTVQQLAVATIGGVVQPAQPLMLIVPDGTEIEVEAHVLNKDVGFVREGQAVRVKLEAFPFTDYGLVPGIVEGISRDAIDLSQANGPQRDEKNRPIQTGLVYAARIRLLQTSIRIGDRQQLLGPGLSVQAEIKTGERRIIQYLLSPITRALDEAGRER</sequence>
<evidence type="ECO:0000256" key="1">
    <source>
        <dbReference type="ARBA" id="ARBA00004377"/>
    </source>
</evidence>
<comment type="subcellular location">
    <subcellularLocation>
        <location evidence="1 9">Cell inner membrane</location>
        <topology evidence="1 9">Single-pass membrane protein</topology>
    </subcellularLocation>
</comment>
<feature type="coiled-coil region" evidence="10">
    <location>
        <begin position="182"/>
        <end position="216"/>
    </location>
</feature>
<comment type="caution">
    <text evidence="13">The sequence shown here is derived from an EMBL/GenBank/DDBJ whole genome shotgun (WGS) entry which is preliminary data.</text>
</comment>
<dbReference type="Pfam" id="PF26002">
    <property type="entry name" value="Beta-barrel_AprE"/>
    <property type="match status" value="1"/>
</dbReference>
<evidence type="ECO:0000256" key="9">
    <source>
        <dbReference type="RuleBase" id="RU365093"/>
    </source>
</evidence>
<dbReference type="InterPro" id="IPR010129">
    <property type="entry name" value="T1SS_HlyD"/>
</dbReference>
<feature type="transmembrane region" description="Helical" evidence="9">
    <location>
        <begin position="59"/>
        <end position="77"/>
    </location>
</feature>
<dbReference type="EMBL" id="QJTI01000017">
    <property type="protein sequence ID" value="PYF01800.1"/>
    <property type="molecule type" value="Genomic_DNA"/>
</dbReference>
<keyword evidence="4 9" id="KW-1003">Cell membrane</keyword>
<dbReference type="SUPFAM" id="SSF111369">
    <property type="entry name" value="HlyD-like secretion proteins"/>
    <property type="match status" value="1"/>
</dbReference>
<dbReference type="InterPro" id="IPR058781">
    <property type="entry name" value="HH_AprE-like"/>
</dbReference>
<proteinExistence type="inferred from homology"/>
<evidence type="ECO:0000313" key="13">
    <source>
        <dbReference type="EMBL" id="PYF01800.1"/>
    </source>
</evidence>
<dbReference type="Gene3D" id="2.40.30.170">
    <property type="match status" value="1"/>
</dbReference>
<evidence type="ECO:0000259" key="11">
    <source>
        <dbReference type="Pfam" id="PF25994"/>
    </source>
</evidence>
<evidence type="ECO:0000256" key="6">
    <source>
        <dbReference type="ARBA" id="ARBA00022692"/>
    </source>
</evidence>
<dbReference type="InterPro" id="IPR058982">
    <property type="entry name" value="Beta-barrel_AprE"/>
</dbReference>
<evidence type="ECO:0000313" key="14">
    <source>
        <dbReference type="Proteomes" id="UP000248148"/>
    </source>
</evidence>
<dbReference type="Gene3D" id="2.40.50.100">
    <property type="match status" value="1"/>
</dbReference>
<dbReference type="GO" id="GO:0009306">
    <property type="term" value="P:protein secretion"/>
    <property type="evidence" value="ECO:0007669"/>
    <property type="project" value="InterPro"/>
</dbReference>
<dbReference type="PANTHER" id="PTHR30386:SF27">
    <property type="entry name" value="MEMBRANE FUSION PROTEIN (MFP) FAMILY PROTEIN"/>
    <property type="match status" value="1"/>
</dbReference>
<gene>
    <name evidence="13" type="ORF">BJ122_11723</name>
</gene>
<evidence type="ECO:0000256" key="5">
    <source>
        <dbReference type="ARBA" id="ARBA00022519"/>
    </source>
</evidence>
<dbReference type="PROSITE" id="PS00543">
    <property type="entry name" value="HLYD_FAMILY"/>
    <property type="match status" value="1"/>
</dbReference>
<dbReference type="InterPro" id="IPR006144">
    <property type="entry name" value="Secretion_HlyD_CS"/>
</dbReference>
<dbReference type="Proteomes" id="UP000248148">
    <property type="component" value="Unassembled WGS sequence"/>
</dbReference>
<accession>A0A318TD97</accession>
<keyword evidence="8 9" id="KW-0472">Membrane</keyword>
<evidence type="ECO:0000256" key="8">
    <source>
        <dbReference type="ARBA" id="ARBA00023136"/>
    </source>
</evidence>
<keyword evidence="14" id="KW-1185">Reference proteome</keyword>
<dbReference type="GO" id="GO:0005886">
    <property type="term" value="C:plasma membrane"/>
    <property type="evidence" value="ECO:0007669"/>
    <property type="project" value="UniProtKB-SubCell"/>
</dbReference>
<dbReference type="Pfam" id="PF25994">
    <property type="entry name" value="HH_AprE"/>
    <property type="match status" value="1"/>
</dbReference>
<dbReference type="AlphaFoldDB" id="A0A318TD97"/>
<dbReference type="RefSeq" id="WP_110781549.1">
    <property type="nucleotide sequence ID" value="NZ_QJTI01000017.1"/>
</dbReference>
<protein>
    <recommendedName>
        <fullName evidence="9">Membrane fusion protein (MFP) family protein</fullName>
    </recommendedName>
</protein>
<evidence type="ECO:0000256" key="4">
    <source>
        <dbReference type="ARBA" id="ARBA00022475"/>
    </source>
</evidence>
<keyword evidence="3 9" id="KW-0813">Transport</keyword>
<evidence type="ECO:0000256" key="7">
    <source>
        <dbReference type="ARBA" id="ARBA00022989"/>
    </source>
</evidence>
<dbReference type="NCBIfam" id="TIGR01843">
    <property type="entry name" value="type_I_hlyD"/>
    <property type="match status" value="1"/>
</dbReference>
<dbReference type="InterPro" id="IPR050739">
    <property type="entry name" value="MFP"/>
</dbReference>
<feature type="domain" description="AprE-like long alpha-helical hairpin" evidence="11">
    <location>
        <begin position="137"/>
        <end position="316"/>
    </location>
</feature>
<evidence type="ECO:0000256" key="10">
    <source>
        <dbReference type="SAM" id="Coils"/>
    </source>
</evidence>
<dbReference type="PANTHER" id="PTHR30386">
    <property type="entry name" value="MEMBRANE FUSION SUBUNIT OF EMRAB-TOLC MULTIDRUG EFFLUX PUMP"/>
    <property type="match status" value="1"/>
</dbReference>
<dbReference type="Gene3D" id="1.10.287.470">
    <property type="entry name" value="Helix hairpin bin"/>
    <property type="match status" value="1"/>
</dbReference>
<reference evidence="13 14" key="1">
    <citation type="submission" date="2018-06" db="EMBL/GenBank/DDBJ databases">
        <title>Genomic Encyclopedia of Archaeal and Bacterial Type Strains, Phase II (KMG-II): from individual species to whole genera.</title>
        <authorList>
            <person name="Goeker M."/>
        </authorList>
    </citation>
    <scope>NUCLEOTIDE SEQUENCE [LARGE SCALE GENOMIC DNA]</scope>
    <source>
        <strain evidence="13 14">JCM 11668</strain>
    </source>
</reference>
<evidence type="ECO:0000256" key="2">
    <source>
        <dbReference type="ARBA" id="ARBA00009477"/>
    </source>
</evidence>
<keyword evidence="6 9" id="KW-0812">Transmembrane</keyword>
<feature type="coiled-coil region" evidence="10">
    <location>
        <begin position="262"/>
        <end position="325"/>
    </location>
</feature>
<organism evidence="13 14">
    <name type="scientific">Rhodopseudomonas faecalis</name>
    <dbReference type="NCBI Taxonomy" id="99655"/>
    <lineage>
        <taxon>Bacteria</taxon>
        <taxon>Pseudomonadati</taxon>
        <taxon>Pseudomonadota</taxon>
        <taxon>Alphaproteobacteria</taxon>
        <taxon>Hyphomicrobiales</taxon>
        <taxon>Nitrobacteraceae</taxon>
        <taxon>Rhodopseudomonas</taxon>
    </lineage>
</organism>
<evidence type="ECO:0000259" key="12">
    <source>
        <dbReference type="Pfam" id="PF26002"/>
    </source>
</evidence>
<name>A0A318TD97_9BRAD</name>
<evidence type="ECO:0000256" key="3">
    <source>
        <dbReference type="ARBA" id="ARBA00022448"/>
    </source>
</evidence>